<keyword evidence="1" id="KW-0812">Transmembrane</keyword>
<accession>A0AA40BN85</accession>
<reference evidence="2" key="1">
    <citation type="submission" date="2023-06" db="EMBL/GenBank/DDBJ databases">
        <title>Genome-scale phylogeny and comparative genomics of the fungal order Sordariales.</title>
        <authorList>
            <consortium name="Lawrence Berkeley National Laboratory"/>
            <person name="Hensen N."/>
            <person name="Bonometti L."/>
            <person name="Westerberg I."/>
            <person name="Brannstrom I.O."/>
            <person name="Guillou S."/>
            <person name="Cros-Aarteil S."/>
            <person name="Calhoun S."/>
            <person name="Haridas S."/>
            <person name="Kuo A."/>
            <person name="Mondo S."/>
            <person name="Pangilinan J."/>
            <person name="Riley R."/>
            <person name="Labutti K."/>
            <person name="Andreopoulos B."/>
            <person name="Lipzen A."/>
            <person name="Chen C."/>
            <person name="Yanf M."/>
            <person name="Daum C."/>
            <person name="Ng V."/>
            <person name="Clum A."/>
            <person name="Steindorff A."/>
            <person name="Ohm R."/>
            <person name="Martin F."/>
            <person name="Silar P."/>
            <person name="Natvig D."/>
            <person name="Lalanne C."/>
            <person name="Gautier V."/>
            <person name="Ament-Velasquez S.L."/>
            <person name="Kruys A."/>
            <person name="Hutchinson M.I."/>
            <person name="Powell A.J."/>
            <person name="Barry K."/>
            <person name="Miller A.N."/>
            <person name="Grigoriev I.V."/>
            <person name="Debuchy R."/>
            <person name="Gladieux P."/>
            <person name="Thoren M.H."/>
            <person name="Johannesson H."/>
        </authorList>
    </citation>
    <scope>NUCLEOTIDE SEQUENCE</scope>
    <source>
        <strain evidence="2">CBS 540.89</strain>
    </source>
</reference>
<dbReference type="Proteomes" id="UP001172159">
    <property type="component" value="Unassembled WGS sequence"/>
</dbReference>
<keyword evidence="3" id="KW-1185">Reference proteome</keyword>
<evidence type="ECO:0000313" key="3">
    <source>
        <dbReference type="Proteomes" id="UP001172159"/>
    </source>
</evidence>
<name>A0AA40BN85_9PEZI</name>
<proteinExistence type="predicted"/>
<gene>
    <name evidence="2" type="ORF">B0T21DRAFT_310104</name>
</gene>
<evidence type="ECO:0000313" key="2">
    <source>
        <dbReference type="EMBL" id="KAK0737261.1"/>
    </source>
</evidence>
<protein>
    <submittedName>
        <fullName evidence="2">Uncharacterized protein</fullName>
    </submittedName>
</protein>
<dbReference type="AlphaFoldDB" id="A0AA40BN85"/>
<comment type="caution">
    <text evidence="2">The sequence shown here is derived from an EMBL/GenBank/DDBJ whole genome shotgun (WGS) entry which is preliminary data.</text>
</comment>
<keyword evidence="1" id="KW-1133">Transmembrane helix</keyword>
<evidence type="ECO:0000256" key="1">
    <source>
        <dbReference type="SAM" id="Phobius"/>
    </source>
</evidence>
<dbReference type="EMBL" id="JAUKTV010000005">
    <property type="protein sequence ID" value="KAK0737261.1"/>
    <property type="molecule type" value="Genomic_DNA"/>
</dbReference>
<feature type="non-terminal residue" evidence="2">
    <location>
        <position position="86"/>
    </location>
</feature>
<feature type="transmembrane region" description="Helical" evidence="1">
    <location>
        <begin position="16"/>
        <end position="33"/>
    </location>
</feature>
<sequence>MPRHRSARDPSDPTGFLFNLLIGPYLNVVAFLLDKFIIPHLSSAIIRLGRGTESFLRVPQCIRVFHPLPIEPGMHEDDMRDGIEGM</sequence>
<organism evidence="2 3">
    <name type="scientific">Apiosordaria backusii</name>
    <dbReference type="NCBI Taxonomy" id="314023"/>
    <lineage>
        <taxon>Eukaryota</taxon>
        <taxon>Fungi</taxon>
        <taxon>Dikarya</taxon>
        <taxon>Ascomycota</taxon>
        <taxon>Pezizomycotina</taxon>
        <taxon>Sordariomycetes</taxon>
        <taxon>Sordariomycetidae</taxon>
        <taxon>Sordariales</taxon>
        <taxon>Lasiosphaeriaceae</taxon>
        <taxon>Apiosordaria</taxon>
    </lineage>
</organism>
<keyword evidence="1" id="KW-0472">Membrane</keyword>